<comment type="pathway">
    <text evidence="1 5">Purine metabolism; purine nucleoside salvage.</text>
</comment>
<dbReference type="Proteomes" id="UP001447188">
    <property type="component" value="Unassembled WGS sequence"/>
</dbReference>
<dbReference type="SUPFAM" id="SSF53167">
    <property type="entry name" value="Purine and uridine phosphorylases"/>
    <property type="match status" value="1"/>
</dbReference>
<evidence type="ECO:0000256" key="1">
    <source>
        <dbReference type="ARBA" id="ARBA00005058"/>
    </source>
</evidence>
<dbReference type="EMBL" id="JBBBZM010000108">
    <property type="protein sequence ID" value="KAL0633963.1"/>
    <property type="molecule type" value="Genomic_DNA"/>
</dbReference>
<evidence type="ECO:0000256" key="4">
    <source>
        <dbReference type="ARBA" id="ARBA00022679"/>
    </source>
</evidence>
<evidence type="ECO:0000256" key="5">
    <source>
        <dbReference type="PIRNR" id="PIRNR000477"/>
    </source>
</evidence>
<dbReference type="NCBIfam" id="TIGR01697">
    <property type="entry name" value="PNPH-PUNA-XAPA"/>
    <property type="match status" value="1"/>
</dbReference>
<dbReference type="InterPro" id="IPR000845">
    <property type="entry name" value="Nucleoside_phosphorylase_d"/>
</dbReference>
<evidence type="ECO:0000313" key="8">
    <source>
        <dbReference type="Proteomes" id="UP001447188"/>
    </source>
</evidence>
<name>A0ABR3GDM6_9PEZI</name>
<comment type="function">
    <text evidence="5">The purine nucleoside phosphorylases catalyze the phosphorolytic breakdown of the N-glycosidic bond in the beta-(deoxy)ribonucleoside molecules, with the formation of the corresponding free purine bases and pentose-1-phosphate.</text>
</comment>
<evidence type="ECO:0000256" key="3">
    <source>
        <dbReference type="ARBA" id="ARBA00022676"/>
    </source>
</evidence>
<gene>
    <name evidence="7" type="primary">PNP1</name>
    <name evidence="7" type="ORF">Q9L58_007146</name>
</gene>
<dbReference type="GO" id="GO:0004731">
    <property type="term" value="F:purine-nucleoside phosphorylase activity"/>
    <property type="evidence" value="ECO:0007669"/>
    <property type="project" value="UniProtKB-EC"/>
</dbReference>
<dbReference type="PANTHER" id="PTHR11904:SF9">
    <property type="entry name" value="PURINE NUCLEOSIDE PHOSPHORYLASE-RELATED"/>
    <property type="match status" value="1"/>
</dbReference>
<dbReference type="PIRSF" id="PIRSF000477">
    <property type="entry name" value="PurNPase"/>
    <property type="match status" value="1"/>
</dbReference>
<dbReference type="InterPro" id="IPR011270">
    <property type="entry name" value="Pur_Nuc_Pase_Ino/Guo-sp"/>
</dbReference>
<protein>
    <recommendedName>
        <fullName evidence="5">Purine nucleoside phosphorylase</fullName>
        <ecNumber evidence="5">2.4.2.1</ecNumber>
    </recommendedName>
    <alternativeName>
        <fullName evidence="5">Inosine-guanosine phosphorylase</fullName>
    </alternativeName>
</protein>
<reference evidence="7 8" key="1">
    <citation type="submission" date="2024-02" db="EMBL/GenBank/DDBJ databases">
        <title>Discinaceae phylogenomics.</title>
        <authorList>
            <person name="Dirks A.C."/>
            <person name="James T.Y."/>
        </authorList>
    </citation>
    <scope>NUCLEOTIDE SEQUENCE [LARGE SCALE GENOMIC DNA]</scope>
    <source>
        <strain evidence="7 8">ACD0624</strain>
    </source>
</reference>
<proteinExistence type="inferred from homology"/>
<evidence type="ECO:0000259" key="6">
    <source>
        <dbReference type="Pfam" id="PF01048"/>
    </source>
</evidence>
<dbReference type="InterPro" id="IPR011268">
    <property type="entry name" value="Purine_phosphorylase"/>
</dbReference>
<sequence length="323" mass="35287">MAEITFRTETIFSLATQSANHILALLPEVLKHPQVGIICGSGLGGLAESLQPNSETTPQFEISYTKIPNFAHSTVLGHAGKFVFGLMGTKRTPVVMMVGRVHYFEGHSIEKVTFPTRVMKILGIQTVIVTNAAGGLNPEFSVGDIMILNDHINLPGLSGVHPLRGANEEDFGTRFPPLSDAYDLQLRKTMHLSYKKLDTVTPTRKLHEGVYVFVSGPTFETRAECRMLRGMGADVVGMSTVPEIVVARHCGIRVVAMSLVTNCAVMEAGPRGDSIEVQKTRDEDLHTLMEIGIANHEEVLEAGNEAARDMQNLVKQFVHDISV</sequence>
<dbReference type="Gene3D" id="3.40.50.1580">
    <property type="entry name" value="Nucleoside phosphorylase domain"/>
    <property type="match status" value="1"/>
</dbReference>
<keyword evidence="4 5" id="KW-0808">Transferase</keyword>
<keyword evidence="3 5" id="KW-0328">Glycosyltransferase</keyword>
<keyword evidence="8" id="KW-1185">Reference proteome</keyword>
<dbReference type="NCBIfam" id="NF006054">
    <property type="entry name" value="PRK08202.1"/>
    <property type="match status" value="1"/>
</dbReference>
<dbReference type="Pfam" id="PF01048">
    <property type="entry name" value="PNP_UDP_1"/>
    <property type="match status" value="1"/>
</dbReference>
<comment type="caution">
    <text evidence="7">The sequence shown here is derived from an EMBL/GenBank/DDBJ whole genome shotgun (WGS) entry which is preliminary data.</text>
</comment>
<dbReference type="EC" id="2.4.2.1" evidence="5"/>
<dbReference type="InterPro" id="IPR035994">
    <property type="entry name" value="Nucleoside_phosphorylase_sf"/>
</dbReference>
<accession>A0ABR3GDM6</accession>
<dbReference type="PANTHER" id="PTHR11904">
    <property type="entry name" value="METHYLTHIOADENOSINE/PURINE NUCLEOSIDE PHOSPHORYLASE"/>
    <property type="match status" value="1"/>
</dbReference>
<dbReference type="NCBIfam" id="TIGR01700">
    <property type="entry name" value="PNPH"/>
    <property type="match status" value="1"/>
</dbReference>
<evidence type="ECO:0000256" key="2">
    <source>
        <dbReference type="ARBA" id="ARBA00006751"/>
    </source>
</evidence>
<organism evidence="7 8">
    <name type="scientific">Discina gigas</name>
    <dbReference type="NCBI Taxonomy" id="1032678"/>
    <lineage>
        <taxon>Eukaryota</taxon>
        <taxon>Fungi</taxon>
        <taxon>Dikarya</taxon>
        <taxon>Ascomycota</taxon>
        <taxon>Pezizomycotina</taxon>
        <taxon>Pezizomycetes</taxon>
        <taxon>Pezizales</taxon>
        <taxon>Discinaceae</taxon>
        <taxon>Discina</taxon>
    </lineage>
</organism>
<dbReference type="CDD" id="cd09009">
    <property type="entry name" value="PNP-EcPNPII_like"/>
    <property type="match status" value="1"/>
</dbReference>
<feature type="domain" description="Nucleoside phosphorylase" evidence="6">
    <location>
        <begin position="35"/>
        <end position="318"/>
    </location>
</feature>
<comment type="similarity">
    <text evidence="2 5">Belongs to the PNP/MTAP phosphorylase family.</text>
</comment>
<evidence type="ECO:0000313" key="7">
    <source>
        <dbReference type="EMBL" id="KAL0633963.1"/>
    </source>
</evidence>